<gene>
    <name evidence="1" type="ORF">IFT62_20925</name>
</gene>
<reference evidence="1 2" key="1">
    <citation type="journal article" date="2020" name="FEMS Microbiol. Ecol.">
        <title>Temporal dynamics of bacterial communities during seed development and maturation.</title>
        <authorList>
            <person name="Chesneau G."/>
            <person name="Torres-Cortes G."/>
            <person name="Briand M."/>
            <person name="Darrasse A."/>
            <person name="Preveaux A."/>
            <person name="Marais C."/>
            <person name="Jacques M.A."/>
            <person name="Shade A."/>
            <person name="Barret M."/>
        </authorList>
    </citation>
    <scope>NUCLEOTIDE SEQUENCE [LARGE SCALE GENOMIC DNA]</scope>
    <source>
        <strain evidence="1 2">CFBP13723</strain>
    </source>
</reference>
<sequence length="132" mass="15108">MDTDKIYQREMARRKSLWELARYKPGDRLASGVLDVLDAIDVQESDNALPGKAISIDQVASSIPEESLPSGVWIVREAEIPQPWLERFRCASVGSTRLAEGPYATDWEKFLRKWKAEMLHLEEHRSVRAKRG</sequence>
<dbReference type="RefSeq" id="WP_191945548.1">
    <property type="nucleotide sequence ID" value="NZ_JACYNP010000011.1"/>
</dbReference>
<comment type="caution">
    <text evidence="1">The sequence shown here is derived from an EMBL/GenBank/DDBJ whole genome shotgun (WGS) entry which is preliminary data.</text>
</comment>
<evidence type="ECO:0000313" key="1">
    <source>
        <dbReference type="EMBL" id="MBD8123673.1"/>
    </source>
</evidence>
<accession>A0ABR9AC34</accession>
<dbReference type="EMBL" id="JACYNP010000011">
    <property type="protein sequence ID" value="MBD8123673.1"/>
    <property type="molecule type" value="Genomic_DNA"/>
</dbReference>
<keyword evidence="2" id="KW-1185">Reference proteome</keyword>
<organism evidence="1 2">
    <name type="scientific">Pseudomonas lutea</name>
    <dbReference type="NCBI Taxonomy" id="243924"/>
    <lineage>
        <taxon>Bacteria</taxon>
        <taxon>Pseudomonadati</taxon>
        <taxon>Pseudomonadota</taxon>
        <taxon>Gammaproteobacteria</taxon>
        <taxon>Pseudomonadales</taxon>
        <taxon>Pseudomonadaceae</taxon>
        <taxon>Pseudomonas</taxon>
    </lineage>
</organism>
<dbReference type="Proteomes" id="UP000625247">
    <property type="component" value="Unassembled WGS sequence"/>
</dbReference>
<protein>
    <submittedName>
        <fullName evidence="1">Uncharacterized protein</fullName>
    </submittedName>
</protein>
<proteinExistence type="predicted"/>
<name>A0ABR9AC34_9PSED</name>
<evidence type="ECO:0000313" key="2">
    <source>
        <dbReference type="Proteomes" id="UP000625247"/>
    </source>
</evidence>